<name>A0ABD6FH42_9PSEU</name>
<dbReference type="EMBL" id="QGUI02000113">
    <property type="protein sequence ID" value="MFO7192611.1"/>
    <property type="molecule type" value="Genomic_DNA"/>
</dbReference>
<evidence type="ECO:0000313" key="1">
    <source>
        <dbReference type="EMBL" id="MFO7192611.1"/>
    </source>
</evidence>
<evidence type="ECO:0008006" key="3">
    <source>
        <dbReference type="Google" id="ProtNLM"/>
    </source>
</evidence>
<feature type="non-terminal residue" evidence="1">
    <location>
        <position position="1"/>
    </location>
</feature>
<proteinExistence type="predicted"/>
<accession>A0ABD6FH42</accession>
<comment type="caution">
    <text evidence="1">The sequence shown here is derived from an EMBL/GenBank/DDBJ whole genome shotgun (WGS) entry which is preliminary data.</text>
</comment>
<reference evidence="1 2" key="1">
    <citation type="journal article" date="2021" name="BMC Genomics">
        <title>Genome-resolved metagenome and metatranscriptome analyses of thermophilic composting reveal key bacterial players and their metabolic interactions.</title>
        <authorList>
            <person name="Braga L.P.P."/>
            <person name="Pereira R.V."/>
            <person name="Martins L.F."/>
            <person name="Moura L.M.S."/>
            <person name="Sanchez F.B."/>
            <person name="Patane J.S.L."/>
            <person name="da Silva A.M."/>
            <person name="Setubal J.C."/>
        </authorList>
    </citation>
    <scope>NUCLEOTIDE SEQUENCE [LARGE SCALE GENOMIC DNA]</scope>
    <source>
        <strain evidence="1">ZC4RG45</strain>
    </source>
</reference>
<dbReference type="AlphaFoldDB" id="A0ABD6FH42"/>
<evidence type="ECO:0000313" key="2">
    <source>
        <dbReference type="Proteomes" id="UP000249324"/>
    </source>
</evidence>
<sequence>ESWGAVGLFTKQGYTNMLGSLKGLLDQMQEGCRQAGEKFSAAARVYTETDDEIAGAFKSIAERLGDD</sequence>
<organism evidence="1 2">
    <name type="scientific">Thermocrispum agreste</name>
    <dbReference type="NCBI Taxonomy" id="37925"/>
    <lineage>
        <taxon>Bacteria</taxon>
        <taxon>Bacillati</taxon>
        <taxon>Actinomycetota</taxon>
        <taxon>Actinomycetes</taxon>
        <taxon>Pseudonocardiales</taxon>
        <taxon>Pseudonocardiaceae</taxon>
        <taxon>Thermocrispum</taxon>
    </lineage>
</organism>
<protein>
    <recommendedName>
        <fullName evidence="3">ESX-1 secretion-associated protein</fullName>
    </recommendedName>
</protein>
<dbReference type="Proteomes" id="UP000249324">
    <property type="component" value="Unassembled WGS sequence"/>
</dbReference>
<gene>
    <name evidence="1" type="ORF">DIU77_010265</name>
</gene>